<feature type="domain" description="UspA" evidence="2">
    <location>
        <begin position="1"/>
        <end position="137"/>
    </location>
</feature>
<dbReference type="SUPFAM" id="SSF52402">
    <property type="entry name" value="Adenine nucleotide alpha hydrolases-like"/>
    <property type="match status" value="1"/>
</dbReference>
<protein>
    <submittedName>
        <fullName evidence="3">Universal stress protein UspA</fullName>
    </submittedName>
</protein>
<dbReference type="Pfam" id="PF00582">
    <property type="entry name" value="Usp"/>
    <property type="match status" value="1"/>
</dbReference>
<sequence>MFNHIMIPVDLHMPPEVSKAMDVAAEMAKFMGARITIVSVTGTGMTDAPHTPETIKEALATVSEALHEKSGAAVEIHNITSHDIPVEVDSDLVRAAEEIDADLIIIGTHAPRITDYVMSSHAGYLAKHATVSVFVVR</sequence>
<dbReference type="PANTHER" id="PTHR46268">
    <property type="entry name" value="STRESS RESPONSE PROTEIN NHAX"/>
    <property type="match status" value="1"/>
</dbReference>
<reference evidence="3 4" key="1">
    <citation type="submission" date="2015-12" db="EMBL/GenBank/DDBJ databases">
        <authorList>
            <person name="Shamseldin A."/>
            <person name="Moawad H."/>
            <person name="Abd El-Rahim W.M."/>
            <person name="Sadowsky M.J."/>
        </authorList>
    </citation>
    <scope>NUCLEOTIDE SEQUENCE [LARGE SCALE GENOMIC DNA]</scope>
    <source>
        <strain evidence="3 4">ZGT118</strain>
    </source>
</reference>
<evidence type="ECO:0000313" key="3">
    <source>
        <dbReference type="EMBL" id="KUJ85110.1"/>
    </source>
</evidence>
<dbReference type="InterPro" id="IPR006015">
    <property type="entry name" value="Universal_stress_UspA"/>
</dbReference>
<accession>A0A0X3UH61</accession>
<evidence type="ECO:0000256" key="1">
    <source>
        <dbReference type="ARBA" id="ARBA00008791"/>
    </source>
</evidence>
<dbReference type="OrthoDB" id="9792500at2"/>
<dbReference type="InterPro" id="IPR014729">
    <property type="entry name" value="Rossmann-like_a/b/a_fold"/>
</dbReference>
<dbReference type="InterPro" id="IPR006016">
    <property type="entry name" value="UspA"/>
</dbReference>
<comment type="caution">
    <text evidence="3">The sequence shown here is derived from an EMBL/GenBank/DDBJ whole genome shotgun (WGS) entry which is preliminary data.</text>
</comment>
<dbReference type="STRING" id="1685379.AVO45_17815"/>
<comment type="similarity">
    <text evidence="1">Belongs to the universal stress protein A family.</text>
</comment>
<keyword evidence="4" id="KW-1185">Reference proteome</keyword>
<dbReference type="EMBL" id="LQBQ01000004">
    <property type="protein sequence ID" value="KUJ85110.1"/>
    <property type="molecule type" value="Genomic_DNA"/>
</dbReference>
<dbReference type="CDD" id="cd00293">
    <property type="entry name" value="USP-like"/>
    <property type="match status" value="1"/>
</dbReference>
<dbReference type="PANTHER" id="PTHR46268:SF6">
    <property type="entry name" value="UNIVERSAL STRESS PROTEIN UP12"/>
    <property type="match status" value="1"/>
</dbReference>
<evidence type="ECO:0000259" key="2">
    <source>
        <dbReference type="Pfam" id="PF00582"/>
    </source>
</evidence>
<dbReference type="PRINTS" id="PR01438">
    <property type="entry name" value="UNVRSLSTRESS"/>
</dbReference>
<name>A0A0X3UH61_9RHOB</name>
<evidence type="ECO:0000313" key="4">
    <source>
        <dbReference type="Proteomes" id="UP000053791"/>
    </source>
</evidence>
<dbReference type="AlphaFoldDB" id="A0A0X3UH61"/>
<dbReference type="Proteomes" id="UP000053791">
    <property type="component" value="Unassembled WGS sequence"/>
</dbReference>
<dbReference type="Gene3D" id="3.40.50.620">
    <property type="entry name" value="HUPs"/>
    <property type="match status" value="1"/>
</dbReference>
<dbReference type="RefSeq" id="WP_068345018.1">
    <property type="nucleotide sequence ID" value="NZ_LQBQ01000004.1"/>
</dbReference>
<organism evidence="3 4">
    <name type="scientific">Ruegeria marisrubri</name>
    <dbReference type="NCBI Taxonomy" id="1685379"/>
    <lineage>
        <taxon>Bacteria</taxon>
        <taxon>Pseudomonadati</taxon>
        <taxon>Pseudomonadota</taxon>
        <taxon>Alphaproteobacteria</taxon>
        <taxon>Rhodobacterales</taxon>
        <taxon>Roseobacteraceae</taxon>
        <taxon>Ruegeria</taxon>
    </lineage>
</organism>
<proteinExistence type="inferred from homology"/>
<gene>
    <name evidence="3" type="ORF">AVO45_17815</name>
</gene>